<dbReference type="GO" id="GO:0016757">
    <property type="term" value="F:glycosyltransferase activity"/>
    <property type="evidence" value="ECO:0007669"/>
    <property type="project" value="InterPro"/>
</dbReference>
<comment type="caution">
    <text evidence="3">The sequence shown here is derived from an EMBL/GenBank/DDBJ whole genome shotgun (WGS) entry which is preliminary data.</text>
</comment>
<dbReference type="PANTHER" id="PTHR46401:SF2">
    <property type="entry name" value="GLYCOSYLTRANSFERASE WBBK-RELATED"/>
    <property type="match status" value="1"/>
</dbReference>
<dbReference type="InterPro" id="IPR001296">
    <property type="entry name" value="Glyco_trans_1"/>
</dbReference>
<dbReference type="STRING" id="1108045.GORHZ_127_00060"/>
<keyword evidence="4" id="KW-1185">Reference proteome</keyword>
<sequence length="352" mass="38885">MTGRVRPGQVHINGKWLEQNLSGTQRYATEMVRKIAETGGLDLVLHVPKGAQPPEWAAASGMKIRYAPVHGFVFEQLYLPVVTIGRTLLNFAGPAPLVKRRQYVTMHDATPFRYPQTYRRTYVWFYFVLYFVLGRTAQQLITVSNFSARDLADVLRLRRDRFLVAECAADALVNVSPSPPDLSLPDRYYLVVGTQARHKNLGAPIQSVAESGRDVVVVGVAAGGRVYSQTSSLERHAIVPGRLSDAELVWLYRNAQALIFPSKYEGFGLPPLEAQVLGCPVVCSRAASLPEVCGDGALFFDPDDPESLLAELEAIETKPGLVESLRRRGTVNAGRFSWQTSASRIVTNLRDG</sequence>
<dbReference type="Gene3D" id="3.40.50.2000">
    <property type="entry name" value="Glycogen Phosphorylase B"/>
    <property type="match status" value="2"/>
</dbReference>
<protein>
    <submittedName>
        <fullName evidence="3">Putative glycosyltransferase</fullName>
    </submittedName>
</protein>
<evidence type="ECO:0000313" key="4">
    <source>
        <dbReference type="Proteomes" id="UP000008363"/>
    </source>
</evidence>
<keyword evidence="1 3" id="KW-0808">Transferase</keyword>
<accession>K6VWR6</accession>
<gene>
    <name evidence="3" type="ORF">GORHZ_127_00060</name>
</gene>
<dbReference type="GO" id="GO:0009103">
    <property type="term" value="P:lipopolysaccharide biosynthetic process"/>
    <property type="evidence" value="ECO:0007669"/>
    <property type="project" value="TreeGrafter"/>
</dbReference>
<dbReference type="Proteomes" id="UP000008363">
    <property type="component" value="Unassembled WGS sequence"/>
</dbReference>
<dbReference type="eggNOG" id="COG0438">
    <property type="taxonomic scope" value="Bacteria"/>
</dbReference>
<dbReference type="AlphaFoldDB" id="K6VWR6"/>
<proteinExistence type="predicted"/>
<organism evidence="3 4">
    <name type="scientific">Gordonia rhizosphera NBRC 16068</name>
    <dbReference type="NCBI Taxonomy" id="1108045"/>
    <lineage>
        <taxon>Bacteria</taxon>
        <taxon>Bacillati</taxon>
        <taxon>Actinomycetota</taxon>
        <taxon>Actinomycetes</taxon>
        <taxon>Mycobacteriales</taxon>
        <taxon>Gordoniaceae</taxon>
        <taxon>Gordonia</taxon>
    </lineage>
</organism>
<dbReference type="CDD" id="cd03809">
    <property type="entry name" value="GT4_MtfB-like"/>
    <property type="match status" value="1"/>
</dbReference>
<evidence type="ECO:0000256" key="1">
    <source>
        <dbReference type="ARBA" id="ARBA00022679"/>
    </source>
</evidence>
<dbReference type="PANTHER" id="PTHR46401">
    <property type="entry name" value="GLYCOSYLTRANSFERASE WBBK-RELATED"/>
    <property type="match status" value="1"/>
</dbReference>
<reference evidence="3 4" key="1">
    <citation type="submission" date="2012-08" db="EMBL/GenBank/DDBJ databases">
        <title>Whole genome shotgun sequence of Gordonia rhizosphera NBRC 16068.</title>
        <authorList>
            <person name="Takarada H."/>
            <person name="Isaki S."/>
            <person name="Hosoyama A."/>
            <person name="Tsuchikane K."/>
            <person name="Katsumata H."/>
            <person name="Baba S."/>
            <person name="Ohji S."/>
            <person name="Yamazaki S."/>
            <person name="Fujita N."/>
        </authorList>
    </citation>
    <scope>NUCLEOTIDE SEQUENCE [LARGE SCALE GENOMIC DNA]</scope>
    <source>
        <strain evidence="3 4">NBRC 16068</strain>
    </source>
</reference>
<evidence type="ECO:0000313" key="3">
    <source>
        <dbReference type="EMBL" id="GAB91325.1"/>
    </source>
</evidence>
<name>K6VWR6_9ACTN</name>
<evidence type="ECO:0000259" key="2">
    <source>
        <dbReference type="Pfam" id="PF00534"/>
    </source>
</evidence>
<feature type="domain" description="Glycosyl transferase family 1" evidence="2">
    <location>
        <begin position="186"/>
        <end position="329"/>
    </location>
</feature>
<dbReference type="Pfam" id="PF00534">
    <property type="entry name" value="Glycos_transf_1"/>
    <property type="match status" value="1"/>
</dbReference>
<dbReference type="EMBL" id="BAHC01000127">
    <property type="protein sequence ID" value="GAB91325.1"/>
    <property type="molecule type" value="Genomic_DNA"/>
</dbReference>
<dbReference type="SUPFAM" id="SSF53756">
    <property type="entry name" value="UDP-Glycosyltransferase/glycogen phosphorylase"/>
    <property type="match status" value="1"/>
</dbReference>